<feature type="non-terminal residue" evidence="3">
    <location>
        <position position="1"/>
    </location>
</feature>
<reference evidence="4" key="1">
    <citation type="journal article" date="2018" name="Nat. Microbiol.">
        <title>Leveraging single-cell genomics to expand the fungal tree of life.</title>
        <authorList>
            <person name="Ahrendt S.R."/>
            <person name="Quandt C.A."/>
            <person name="Ciobanu D."/>
            <person name="Clum A."/>
            <person name="Salamov A."/>
            <person name="Andreopoulos B."/>
            <person name="Cheng J.F."/>
            <person name="Woyke T."/>
            <person name="Pelin A."/>
            <person name="Henrissat B."/>
            <person name="Reynolds N.K."/>
            <person name="Benny G.L."/>
            <person name="Smith M.E."/>
            <person name="James T.Y."/>
            <person name="Grigoriev I.V."/>
        </authorList>
    </citation>
    <scope>NUCLEOTIDE SEQUENCE [LARGE SCALE GENOMIC DNA]</scope>
</reference>
<dbReference type="InterPro" id="IPR003578">
    <property type="entry name" value="Small_GTPase_Rho"/>
</dbReference>
<evidence type="ECO:0000313" key="3">
    <source>
        <dbReference type="EMBL" id="RKO92314.1"/>
    </source>
</evidence>
<keyword evidence="2" id="KW-0342">GTP-binding</keyword>
<sequence>EDYDRMKKMSFKQHPDIVVICFSIKESDTLNNVKEHGSQHHWFGMFRHYDPVVPIVLVGCRMDERHDVETIKYPAGNGMKPIPPRSAPAQGFKVAKDIVAKKYLEFSALTGEGVREVFDCIAEIGLEAAQVKEGK</sequence>
<keyword evidence="4" id="KW-1185">Reference proteome</keyword>
<dbReference type="Pfam" id="PF00071">
    <property type="entry name" value="Ras"/>
    <property type="match status" value="1"/>
</dbReference>
<name>A0A4P9WHU1_9FUNG</name>
<dbReference type="Gene3D" id="3.40.50.300">
    <property type="entry name" value="P-loop containing nucleotide triphosphate hydrolases"/>
    <property type="match status" value="1"/>
</dbReference>
<dbReference type="OrthoDB" id="8830751at2759"/>
<protein>
    <recommendedName>
        <fullName evidence="5">P-loop containing nucleoside triphosphate hydrolase protein</fullName>
    </recommendedName>
</protein>
<dbReference type="InterPro" id="IPR001806">
    <property type="entry name" value="Small_GTPase"/>
</dbReference>
<dbReference type="SUPFAM" id="SSF52540">
    <property type="entry name" value="P-loop containing nucleoside triphosphate hydrolases"/>
    <property type="match status" value="1"/>
</dbReference>
<keyword evidence="1" id="KW-0547">Nucleotide-binding</keyword>
<proteinExistence type="predicted"/>
<organism evidence="3 4">
    <name type="scientific">Blyttiomyces helicus</name>
    <dbReference type="NCBI Taxonomy" id="388810"/>
    <lineage>
        <taxon>Eukaryota</taxon>
        <taxon>Fungi</taxon>
        <taxon>Fungi incertae sedis</taxon>
        <taxon>Chytridiomycota</taxon>
        <taxon>Chytridiomycota incertae sedis</taxon>
        <taxon>Chytridiomycetes</taxon>
        <taxon>Chytridiomycetes incertae sedis</taxon>
        <taxon>Blyttiomyces</taxon>
    </lineage>
</organism>
<dbReference type="PANTHER" id="PTHR24072">
    <property type="entry name" value="RHO FAMILY GTPASE"/>
    <property type="match status" value="1"/>
</dbReference>
<evidence type="ECO:0000256" key="2">
    <source>
        <dbReference type="ARBA" id="ARBA00023134"/>
    </source>
</evidence>
<evidence type="ECO:0000313" key="4">
    <source>
        <dbReference type="Proteomes" id="UP000269721"/>
    </source>
</evidence>
<dbReference type="AlphaFoldDB" id="A0A4P9WHU1"/>
<dbReference type="EMBL" id="KZ994690">
    <property type="protein sequence ID" value="RKO92314.1"/>
    <property type="molecule type" value="Genomic_DNA"/>
</dbReference>
<evidence type="ECO:0000256" key="1">
    <source>
        <dbReference type="ARBA" id="ARBA00022741"/>
    </source>
</evidence>
<gene>
    <name evidence="3" type="ORF">BDK51DRAFT_5145</name>
</gene>
<feature type="non-terminal residue" evidence="3">
    <location>
        <position position="135"/>
    </location>
</feature>
<accession>A0A4P9WHU1</accession>
<dbReference type="SMART" id="SM00174">
    <property type="entry name" value="RHO"/>
    <property type="match status" value="1"/>
</dbReference>
<dbReference type="GO" id="GO:0007264">
    <property type="term" value="P:small GTPase-mediated signal transduction"/>
    <property type="evidence" value="ECO:0007669"/>
    <property type="project" value="InterPro"/>
</dbReference>
<dbReference type="GO" id="GO:0003924">
    <property type="term" value="F:GTPase activity"/>
    <property type="evidence" value="ECO:0007669"/>
    <property type="project" value="InterPro"/>
</dbReference>
<dbReference type="GO" id="GO:0005525">
    <property type="term" value="F:GTP binding"/>
    <property type="evidence" value="ECO:0007669"/>
    <property type="project" value="UniProtKB-KW"/>
</dbReference>
<evidence type="ECO:0008006" key="5">
    <source>
        <dbReference type="Google" id="ProtNLM"/>
    </source>
</evidence>
<dbReference type="Proteomes" id="UP000269721">
    <property type="component" value="Unassembled WGS sequence"/>
</dbReference>
<dbReference type="InterPro" id="IPR027417">
    <property type="entry name" value="P-loop_NTPase"/>
</dbReference>